<evidence type="ECO:0000313" key="15">
    <source>
        <dbReference type="Ensembl" id="ENSORLP00020024651.1"/>
    </source>
</evidence>
<dbReference type="Pfam" id="PF13489">
    <property type="entry name" value="Methyltransf_23"/>
    <property type="match status" value="1"/>
</dbReference>
<dbReference type="GO" id="GO:0090486">
    <property type="term" value="F:small RNA 2'-O-methyltransferase activity"/>
    <property type="evidence" value="ECO:0007669"/>
    <property type="project" value="UniProtKB-EC"/>
</dbReference>
<dbReference type="Ensembl" id="ENSORLT00020006423.1">
    <property type="protein sequence ID" value="ENSORLP00020024651.1"/>
    <property type="gene ID" value="ENSORLG00020006153.1"/>
</dbReference>
<organism evidence="15 16">
    <name type="scientific">Oryzias latipes</name>
    <name type="common">Japanese rice fish</name>
    <name type="synonym">Japanese killifish</name>
    <dbReference type="NCBI Taxonomy" id="8090"/>
    <lineage>
        <taxon>Eukaryota</taxon>
        <taxon>Metazoa</taxon>
        <taxon>Chordata</taxon>
        <taxon>Craniata</taxon>
        <taxon>Vertebrata</taxon>
        <taxon>Euteleostomi</taxon>
        <taxon>Actinopterygii</taxon>
        <taxon>Neopterygii</taxon>
        <taxon>Teleostei</taxon>
        <taxon>Neoteleostei</taxon>
        <taxon>Acanthomorphata</taxon>
        <taxon>Ovalentaria</taxon>
        <taxon>Atherinomorphae</taxon>
        <taxon>Beloniformes</taxon>
        <taxon>Adrianichthyidae</taxon>
        <taxon>Oryziinae</taxon>
        <taxon>Oryzias</taxon>
    </lineage>
</organism>
<evidence type="ECO:0000256" key="2">
    <source>
        <dbReference type="ARBA" id="ARBA00009026"/>
    </source>
</evidence>
<dbReference type="InterPro" id="IPR029063">
    <property type="entry name" value="SAM-dependent_MTases_sf"/>
</dbReference>
<dbReference type="InterPro" id="IPR026610">
    <property type="entry name" value="Hen1"/>
</dbReference>
<dbReference type="GO" id="GO:0001510">
    <property type="term" value="P:RNA methylation"/>
    <property type="evidence" value="ECO:0007669"/>
    <property type="project" value="InterPro"/>
</dbReference>
<dbReference type="PANTHER" id="PTHR21404:SF3">
    <property type="entry name" value="SMALL RNA 2'-O-METHYLTRANSFERASE"/>
    <property type="match status" value="1"/>
</dbReference>
<proteinExistence type="inferred from homology"/>
<accession>A0A3P9LVB5</accession>
<keyword evidence="7" id="KW-0479">Metal-binding</keyword>
<dbReference type="FunFam" id="3.40.50.150:FF:000124">
    <property type="entry name" value="HEN methyltransferase 1"/>
    <property type="match status" value="1"/>
</dbReference>
<evidence type="ECO:0000256" key="13">
    <source>
        <dbReference type="ARBA" id="ARBA00048418"/>
    </source>
</evidence>
<comment type="similarity">
    <text evidence="2">Belongs to the methyltransferase superfamily. HEN1 family.</text>
</comment>
<feature type="region of interest" description="Disordered" evidence="14">
    <location>
        <begin position="292"/>
        <end position="316"/>
    </location>
</feature>
<keyword evidence="5" id="KW-0808">Transferase</keyword>
<evidence type="ECO:0000256" key="12">
    <source>
        <dbReference type="ARBA" id="ARBA00035025"/>
    </source>
</evidence>
<evidence type="ECO:0000256" key="6">
    <source>
        <dbReference type="ARBA" id="ARBA00022691"/>
    </source>
</evidence>
<keyword evidence="4" id="KW-0489">Methyltransferase</keyword>
<comment type="catalytic activity">
    <reaction evidence="13">
        <text>small RNA 3'-end nucleotide + S-adenosyl-L-methionine = small RNA 3'-end 2'-O-methylnucleotide + S-adenosyl-L-homocysteine + H(+)</text>
        <dbReference type="Rhea" id="RHEA:37887"/>
        <dbReference type="Rhea" id="RHEA-COMP:10415"/>
        <dbReference type="Rhea" id="RHEA-COMP:10416"/>
        <dbReference type="ChEBI" id="CHEBI:15378"/>
        <dbReference type="ChEBI" id="CHEBI:57856"/>
        <dbReference type="ChEBI" id="CHEBI:59789"/>
        <dbReference type="ChEBI" id="CHEBI:74896"/>
        <dbReference type="ChEBI" id="CHEBI:74898"/>
        <dbReference type="EC" id="2.1.1.386"/>
    </reaction>
</comment>
<dbReference type="Gene3D" id="3.40.50.150">
    <property type="entry name" value="Vaccinia Virus protein VP39"/>
    <property type="match status" value="1"/>
</dbReference>
<dbReference type="GO" id="GO:0031047">
    <property type="term" value="P:regulatory ncRNA-mediated gene silencing"/>
    <property type="evidence" value="ECO:0007669"/>
    <property type="project" value="UniProtKB-KW"/>
</dbReference>
<protein>
    <recommendedName>
        <fullName evidence="3">Small RNA 2'-O-methyltransferase</fullName>
        <ecNumber evidence="12">2.1.1.386</ecNumber>
    </recommendedName>
    <alternativeName>
        <fullName evidence="11">HEN1 methyltransferase homolog 1</fullName>
    </alternativeName>
</protein>
<name>A0A3P9LVB5_ORYLA</name>
<reference key="1">
    <citation type="journal article" date="2007" name="Nature">
        <title>The medaka draft genome and insights into vertebrate genome evolution.</title>
        <authorList>
            <person name="Kasahara M."/>
            <person name="Naruse K."/>
            <person name="Sasaki S."/>
            <person name="Nakatani Y."/>
            <person name="Qu W."/>
            <person name="Ahsan B."/>
            <person name="Yamada T."/>
            <person name="Nagayasu Y."/>
            <person name="Doi K."/>
            <person name="Kasai Y."/>
            <person name="Jindo T."/>
            <person name="Kobayashi D."/>
            <person name="Shimada A."/>
            <person name="Toyoda A."/>
            <person name="Kuroki Y."/>
            <person name="Fujiyama A."/>
            <person name="Sasaki T."/>
            <person name="Shimizu A."/>
            <person name="Asakawa S."/>
            <person name="Shimizu N."/>
            <person name="Hashimoto S."/>
            <person name="Yang J."/>
            <person name="Lee Y."/>
            <person name="Matsushima K."/>
            <person name="Sugano S."/>
            <person name="Sakaizumi M."/>
            <person name="Narita T."/>
            <person name="Ohishi K."/>
            <person name="Haga S."/>
            <person name="Ohta F."/>
            <person name="Nomoto H."/>
            <person name="Nogata K."/>
            <person name="Morishita T."/>
            <person name="Endo T."/>
            <person name="Shin-I T."/>
            <person name="Takeda H."/>
            <person name="Morishita S."/>
            <person name="Kohara Y."/>
        </authorList>
    </citation>
    <scope>NUCLEOTIDE SEQUENCE [LARGE SCALE GENOMIC DNA]</scope>
    <source>
        <strain>Hd-rR</strain>
    </source>
</reference>
<dbReference type="EC" id="2.1.1.386" evidence="12"/>
<evidence type="ECO:0000256" key="10">
    <source>
        <dbReference type="ARBA" id="ARBA00023158"/>
    </source>
</evidence>
<dbReference type="GO" id="GO:0046872">
    <property type="term" value="F:metal ion binding"/>
    <property type="evidence" value="ECO:0007669"/>
    <property type="project" value="UniProtKB-KW"/>
</dbReference>
<dbReference type="AlphaFoldDB" id="A0A3P9LVB5"/>
<evidence type="ECO:0000256" key="8">
    <source>
        <dbReference type="ARBA" id="ARBA00022842"/>
    </source>
</evidence>
<keyword evidence="10" id="KW-0943">RNA-mediated gene silencing</keyword>
<dbReference type="SUPFAM" id="SSF53335">
    <property type="entry name" value="S-adenosyl-L-methionine-dependent methyltransferases"/>
    <property type="match status" value="1"/>
</dbReference>
<evidence type="ECO:0000256" key="14">
    <source>
        <dbReference type="SAM" id="MobiDB-lite"/>
    </source>
</evidence>
<feature type="compositionally biased region" description="Acidic residues" evidence="14">
    <location>
        <begin position="292"/>
        <end position="307"/>
    </location>
</feature>
<evidence type="ECO:0000256" key="7">
    <source>
        <dbReference type="ARBA" id="ARBA00022723"/>
    </source>
</evidence>
<reference evidence="15" key="3">
    <citation type="submission" date="2025-08" db="UniProtKB">
        <authorList>
            <consortium name="Ensembl"/>
        </authorList>
    </citation>
    <scope>IDENTIFICATION</scope>
    <source>
        <strain evidence="15">HNI</strain>
    </source>
</reference>
<reference evidence="15 16" key="2">
    <citation type="submission" date="2017-04" db="EMBL/GenBank/DDBJ databases">
        <title>CpG methylation of centromeres and impact of large insertions on vertebrate speciation.</title>
        <authorList>
            <person name="Ichikawa K."/>
            <person name="Yoshimura J."/>
            <person name="Morishita S."/>
        </authorList>
    </citation>
    <scope>NUCLEOTIDE SEQUENCE</scope>
    <source>
        <strain evidence="15 16">HNI</strain>
    </source>
</reference>
<keyword evidence="9" id="KW-0694">RNA-binding</keyword>
<evidence type="ECO:0000256" key="4">
    <source>
        <dbReference type="ARBA" id="ARBA00022603"/>
    </source>
</evidence>
<evidence type="ECO:0000256" key="11">
    <source>
        <dbReference type="ARBA" id="ARBA00029981"/>
    </source>
</evidence>
<evidence type="ECO:0000256" key="1">
    <source>
        <dbReference type="ARBA" id="ARBA00001946"/>
    </source>
</evidence>
<evidence type="ECO:0000256" key="3">
    <source>
        <dbReference type="ARBA" id="ARBA00021330"/>
    </source>
</evidence>
<evidence type="ECO:0000313" key="16">
    <source>
        <dbReference type="Proteomes" id="UP000265180"/>
    </source>
</evidence>
<dbReference type="GO" id="GO:0003723">
    <property type="term" value="F:RNA binding"/>
    <property type="evidence" value="ECO:0007669"/>
    <property type="project" value="UniProtKB-KW"/>
</dbReference>
<sequence length="409" mass="46686">MEPLFSPALHIQRHQFVVDFVRGKKPKKVVDLGCGECKLLKKLRFHHEIEMLVGVDINEAKIKRYMHGLAPISTDYLQPSFDWLSIELYKGSVTHRDARFKGFDLATAIEIIEHLTPADVEHFSAVVFGYMRPGAVVISTPNSDFNPLLPGLSGFRDRDHKFEWSRAEFRSWALRVCSEYGYEVEFTGVGEALHGHHDSVGFCSQIGVFYRLTASYPPNTLGDDEDVFSYTLLYHINYPSLRDNNTLRRVLVSEVLYQAEQLKVRWIEENSGGRCLCQTCGGMKELQIEPDTEVEEKQEGAGAEEDQVLQTSRPNQQDPLNRYVTVPLSALWLNCPKIKKLSGSLVNLRHLLMDEPEVRLSEDGRTVLVKYQEEDQEGDLDFHSEDDGFTEVSCCSNSFEQEEDWEANV</sequence>
<reference evidence="15" key="4">
    <citation type="submission" date="2025-09" db="UniProtKB">
        <authorList>
            <consortium name="Ensembl"/>
        </authorList>
    </citation>
    <scope>IDENTIFICATION</scope>
    <source>
        <strain evidence="15">HNI</strain>
    </source>
</reference>
<keyword evidence="8" id="KW-0460">Magnesium</keyword>
<comment type="cofactor">
    <cofactor evidence="1">
        <name>Mg(2+)</name>
        <dbReference type="ChEBI" id="CHEBI:18420"/>
    </cofactor>
</comment>
<evidence type="ECO:0000256" key="5">
    <source>
        <dbReference type="ARBA" id="ARBA00022679"/>
    </source>
</evidence>
<evidence type="ECO:0000256" key="9">
    <source>
        <dbReference type="ARBA" id="ARBA00022884"/>
    </source>
</evidence>
<dbReference type="Proteomes" id="UP000265180">
    <property type="component" value="Chromosome 4"/>
</dbReference>
<dbReference type="PANTHER" id="PTHR21404">
    <property type="entry name" value="HEN1"/>
    <property type="match status" value="1"/>
</dbReference>
<keyword evidence="6" id="KW-0949">S-adenosyl-L-methionine</keyword>